<feature type="transmembrane region" description="Helical" evidence="2">
    <location>
        <begin position="671"/>
        <end position="691"/>
    </location>
</feature>
<evidence type="ECO:0000313" key="6">
    <source>
        <dbReference type="Proteomes" id="UP001172791"/>
    </source>
</evidence>
<gene>
    <name evidence="3" type="ORF">DBA34_06460</name>
    <name evidence="4" type="ORF">DBB29_03890</name>
</gene>
<accession>A0AAW7MJF6</accession>
<organism evidence="3 6">
    <name type="scientific">Pandoraea cepalis</name>
    <dbReference type="NCBI Taxonomy" id="2508294"/>
    <lineage>
        <taxon>Bacteria</taxon>
        <taxon>Pseudomonadati</taxon>
        <taxon>Pseudomonadota</taxon>
        <taxon>Betaproteobacteria</taxon>
        <taxon>Burkholderiales</taxon>
        <taxon>Burkholderiaceae</taxon>
        <taxon>Pandoraea</taxon>
    </lineage>
</organism>
<protein>
    <submittedName>
        <fullName evidence="3">Phage tail protein</fullName>
    </submittedName>
</protein>
<comment type="caution">
    <text evidence="3">The sequence shown here is derived from an EMBL/GenBank/DDBJ whole genome shotgun (WGS) entry which is preliminary data.</text>
</comment>
<dbReference type="EMBL" id="QAIC01000032">
    <property type="protein sequence ID" value="MDN4572898.1"/>
    <property type="molecule type" value="Genomic_DNA"/>
</dbReference>
<dbReference type="Proteomes" id="UP001172791">
    <property type="component" value="Unassembled WGS sequence"/>
</dbReference>
<keyword evidence="1" id="KW-0175">Coiled coil</keyword>
<evidence type="ECO:0000313" key="5">
    <source>
        <dbReference type="Proteomes" id="UP001172788"/>
    </source>
</evidence>
<dbReference type="PANTHER" id="PTHR37813">
    <property type="entry name" value="FELS-2 PROPHAGE PROTEIN"/>
    <property type="match status" value="1"/>
</dbReference>
<keyword evidence="2" id="KW-1133">Transmembrane helix</keyword>
<feature type="transmembrane region" description="Helical" evidence="2">
    <location>
        <begin position="602"/>
        <end position="622"/>
    </location>
</feature>
<keyword evidence="2" id="KW-0472">Membrane</keyword>
<evidence type="ECO:0000313" key="4">
    <source>
        <dbReference type="EMBL" id="MDN4577261.1"/>
    </source>
</evidence>
<proteinExistence type="predicted"/>
<feature type="transmembrane region" description="Helical" evidence="2">
    <location>
        <begin position="568"/>
        <end position="590"/>
    </location>
</feature>
<evidence type="ECO:0000313" key="3">
    <source>
        <dbReference type="EMBL" id="MDN4572898.1"/>
    </source>
</evidence>
<keyword evidence="2" id="KW-0812">Transmembrane</keyword>
<keyword evidence="5" id="KW-1185">Reference proteome</keyword>
<dbReference type="PANTHER" id="PTHR37813:SF1">
    <property type="entry name" value="FELS-2 PROPHAGE PROTEIN"/>
    <property type="match status" value="1"/>
</dbReference>
<feature type="transmembrane region" description="Helical" evidence="2">
    <location>
        <begin position="634"/>
        <end position="659"/>
    </location>
</feature>
<evidence type="ECO:0000256" key="2">
    <source>
        <dbReference type="SAM" id="Phobius"/>
    </source>
</evidence>
<name>A0AAW7MJF6_9BURK</name>
<reference evidence="3" key="1">
    <citation type="submission" date="2018-04" db="EMBL/GenBank/DDBJ databases">
        <authorList>
            <person name="Jy Z."/>
        </authorList>
    </citation>
    <scope>NUCLEOTIDE SEQUENCE</scope>
    <source>
        <strain evidence="4">AS13</strain>
        <strain evidence="3">LA18</strain>
    </source>
</reference>
<sequence length="885" mass="95148">MSDAGRKLRLEVIWKTIDQMTAPTRKVMATNKEMARGLKETRDKLKELEKAQKQVGEFRELHSGLRGTSTALREAEERVRKLAQGIAAVDAPTRKMTREFNSAVAAARELKNQHQQQTHQLQQLRDRFTAAGESTRNLGSHERSLRSDIAATNASMAAQREKLAQLQRQEERMGVARDKRDKLRSSAGALAGAGVGATAAGAVMGIPVKGGLHEATHMQTEMQRINALGLGPKESQEAIKFAQGMKTYGTSQNENVELMRDAMTVFADSHHAEMVTPLLAKMKFANKAMYGAEKGEENDKKFMDMLKVIEMRGGLASEAEFKKQANMVQKVLTATGGRVGPEEWLNVIKTGGLAAKNIDSDAFYNQLEPLVQEMGGNRVGTAMMSAYQNLYQGRTTKRVAQNLDSLGLIGDPTKVQHDKAGQVSYLNPGAIKGSELFKTNQFEWMEKVLLPALAAKGITEKQQVLDAIGGIFSNRTASNLFSQMYLQRDQIHKNEKLNRGAADIDTLDTLAKDTAAGKMAENTAKLRDLQLELGQQVLPMFVSALESVTGAIKSATEFMREHTTTAKVLMVAIAALAGALLIIGPAMLAVASVLGPLAVVRFMFQAAGIQGGVFANVLRLVGGAFRFVGTAVMWVGRALLTNPIVALIAALAVVAYLIYDNWGAIKTFFADLWAGVVGLFNTAVSAIGGALSRLWSQLQAAFANVVSWLGGDLPSKFMEFGRNLIGGLVNGITSAMGAVKDAVMNVGSSAVSWFKDKLGIHSPSRVFAELGGFTMSGLEQGITNQQAGPLSAVHSLAKQMTAVGAGIAITASAPVLANSSFDTRPPLAAQARQQAAPAGGDTIVIHVHAAPGMDTQQLAQMVRAEMERAQRANAARSRSRFTDSE</sequence>
<feature type="coiled-coil region" evidence="1">
    <location>
        <begin position="107"/>
        <end position="186"/>
    </location>
</feature>
<dbReference type="RefSeq" id="WP_301233930.1">
    <property type="nucleotide sequence ID" value="NZ_QAIC01000032.1"/>
</dbReference>
<evidence type="ECO:0000256" key="1">
    <source>
        <dbReference type="SAM" id="Coils"/>
    </source>
</evidence>
<dbReference type="EMBL" id="QAID01000030">
    <property type="protein sequence ID" value="MDN4577261.1"/>
    <property type="molecule type" value="Genomic_DNA"/>
</dbReference>
<dbReference type="Proteomes" id="UP001172788">
    <property type="component" value="Unassembled WGS sequence"/>
</dbReference>
<dbReference type="AlphaFoldDB" id="A0AAW7MJF6"/>